<dbReference type="Proteomes" id="UP001154282">
    <property type="component" value="Unassembled WGS sequence"/>
</dbReference>
<gene>
    <name evidence="1" type="ORF">LITE_LOCUS18180</name>
</gene>
<name>A0AAV0KDH4_9ROSI</name>
<proteinExistence type="predicted"/>
<organism evidence="1 2">
    <name type="scientific">Linum tenue</name>
    <dbReference type="NCBI Taxonomy" id="586396"/>
    <lineage>
        <taxon>Eukaryota</taxon>
        <taxon>Viridiplantae</taxon>
        <taxon>Streptophyta</taxon>
        <taxon>Embryophyta</taxon>
        <taxon>Tracheophyta</taxon>
        <taxon>Spermatophyta</taxon>
        <taxon>Magnoliopsida</taxon>
        <taxon>eudicotyledons</taxon>
        <taxon>Gunneridae</taxon>
        <taxon>Pentapetalae</taxon>
        <taxon>rosids</taxon>
        <taxon>fabids</taxon>
        <taxon>Malpighiales</taxon>
        <taxon>Linaceae</taxon>
        <taxon>Linum</taxon>
    </lineage>
</organism>
<reference evidence="1" key="1">
    <citation type="submission" date="2022-08" db="EMBL/GenBank/DDBJ databases">
        <authorList>
            <person name="Gutierrez-Valencia J."/>
        </authorList>
    </citation>
    <scope>NUCLEOTIDE SEQUENCE</scope>
</reference>
<protein>
    <submittedName>
        <fullName evidence="1">Uncharacterized protein</fullName>
    </submittedName>
</protein>
<comment type="caution">
    <text evidence="1">The sequence shown here is derived from an EMBL/GenBank/DDBJ whole genome shotgun (WGS) entry which is preliminary data.</text>
</comment>
<accession>A0AAV0KDH4</accession>
<evidence type="ECO:0000313" key="2">
    <source>
        <dbReference type="Proteomes" id="UP001154282"/>
    </source>
</evidence>
<dbReference type="EMBL" id="CAMGYJ010000005">
    <property type="protein sequence ID" value="CAI0419920.1"/>
    <property type="molecule type" value="Genomic_DNA"/>
</dbReference>
<keyword evidence="2" id="KW-1185">Reference proteome</keyword>
<sequence length="15" mass="1806">MERAMTLMSSHRPMK</sequence>
<evidence type="ECO:0000313" key="1">
    <source>
        <dbReference type="EMBL" id="CAI0419920.1"/>
    </source>
</evidence>